<dbReference type="GO" id="GO:0019856">
    <property type="term" value="P:pyrimidine nucleobase biosynthetic process"/>
    <property type="evidence" value="ECO:0007669"/>
    <property type="project" value="TreeGrafter"/>
</dbReference>
<dbReference type="GO" id="GO:0044210">
    <property type="term" value="P:'de novo' CTP biosynthetic process"/>
    <property type="evidence" value="ECO:0007669"/>
    <property type="project" value="UniProtKB-UniRule"/>
</dbReference>
<comment type="activity regulation">
    <text evidence="11">Allosterically activated by GTP, when glutamine is the substrate; GTP has no effect on the reaction when ammonia is the substrate. The allosteric effector GTP functions by stabilizing the protein conformation that binds the tetrahedral intermediate(s) formed during glutamine hydrolysis. Inhibited by the product CTP, via allosteric rather than competitive inhibition.</text>
</comment>
<dbReference type="PANTHER" id="PTHR11550:SF0">
    <property type="entry name" value="CTP SYNTHASE-RELATED"/>
    <property type="match status" value="1"/>
</dbReference>
<feature type="binding site" evidence="11">
    <location>
        <position position="242"/>
    </location>
    <ligand>
        <name>ATP</name>
        <dbReference type="ChEBI" id="CHEBI:30616"/>
    </ligand>
</feature>
<feature type="binding site" evidence="11">
    <location>
        <position position="354"/>
    </location>
    <ligand>
        <name>L-glutamine</name>
        <dbReference type="ChEBI" id="CHEBI:58359"/>
    </ligand>
</feature>
<dbReference type="CDD" id="cd01746">
    <property type="entry name" value="GATase1_CTP_Synthase"/>
    <property type="match status" value="1"/>
</dbReference>
<dbReference type="GO" id="GO:0005829">
    <property type="term" value="C:cytosol"/>
    <property type="evidence" value="ECO:0007669"/>
    <property type="project" value="TreeGrafter"/>
</dbReference>
<evidence type="ECO:0000256" key="2">
    <source>
        <dbReference type="ARBA" id="ARBA00007533"/>
    </source>
</evidence>
<dbReference type="PROSITE" id="PS51273">
    <property type="entry name" value="GATASE_TYPE_1"/>
    <property type="match status" value="1"/>
</dbReference>
<evidence type="ECO:0000256" key="1">
    <source>
        <dbReference type="ARBA" id="ARBA00005171"/>
    </source>
</evidence>
<dbReference type="GO" id="GO:0004359">
    <property type="term" value="F:glutaminase activity"/>
    <property type="evidence" value="ECO:0007669"/>
    <property type="project" value="RHEA"/>
</dbReference>
<dbReference type="UniPathway" id="UPA00159">
    <property type="reaction ID" value="UER00277"/>
</dbReference>
<dbReference type="EMBL" id="FMWK01000011">
    <property type="protein sequence ID" value="SCZ79977.1"/>
    <property type="molecule type" value="Genomic_DNA"/>
</dbReference>
<feature type="binding site" evidence="11">
    <location>
        <position position="405"/>
    </location>
    <ligand>
        <name>L-glutamine</name>
        <dbReference type="ChEBI" id="CHEBI:58359"/>
    </ligand>
</feature>
<evidence type="ECO:0000256" key="7">
    <source>
        <dbReference type="ARBA" id="ARBA00022842"/>
    </source>
</evidence>
<evidence type="ECO:0000313" key="14">
    <source>
        <dbReference type="EMBL" id="SCZ79977.1"/>
    </source>
</evidence>
<dbReference type="AlphaFoldDB" id="A0A1G5S1H0"/>
<dbReference type="InterPro" id="IPR033828">
    <property type="entry name" value="GATase1_CTP_Synthase"/>
</dbReference>
<feature type="active site" description="Nucleophile; for glutamine hydrolysis" evidence="11">
    <location>
        <position position="381"/>
    </location>
</feature>
<feature type="domain" description="CTP synthase N-terminal" evidence="13">
    <location>
        <begin position="3"/>
        <end position="267"/>
    </location>
</feature>
<feature type="domain" description="Glutamine amidotransferase" evidence="12">
    <location>
        <begin position="302"/>
        <end position="526"/>
    </location>
</feature>
<dbReference type="Pfam" id="PF06418">
    <property type="entry name" value="CTP_synth_N"/>
    <property type="match status" value="1"/>
</dbReference>
<feature type="binding site" evidence="11">
    <location>
        <begin position="188"/>
        <end position="193"/>
    </location>
    <ligand>
        <name>CTP</name>
        <dbReference type="ChEBI" id="CHEBI:37563"/>
        <note>allosteric inhibitor</note>
    </ligand>
</feature>
<feature type="binding site" evidence="11">
    <location>
        <position position="13"/>
    </location>
    <ligand>
        <name>CTP</name>
        <dbReference type="ChEBI" id="CHEBI:37563"/>
        <note>allosteric inhibitor</note>
    </ligand>
</feature>
<feature type="binding site" evidence="11">
    <location>
        <position position="462"/>
    </location>
    <ligand>
        <name>L-glutamine</name>
        <dbReference type="ChEBI" id="CHEBI:58359"/>
    </ligand>
</feature>
<keyword evidence="6 11" id="KW-0067">ATP-binding</keyword>
<keyword evidence="8 11" id="KW-0315">Glutamine amidotransferase</keyword>
<name>A0A1G5S1H0_PSEXY</name>
<feature type="binding site" evidence="11">
    <location>
        <begin position="188"/>
        <end position="193"/>
    </location>
    <ligand>
        <name>UTP</name>
        <dbReference type="ChEBI" id="CHEBI:46398"/>
    </ligand>
</feature>
<keyword evidence="3 11" id="KW-0436">Ligase</keyword>
<dbReference type="CDD" id="cd03113">
    <property type="entry name" value="CTPS_N"/>
    <property type="match status" value="1"/>
</dbReference>
<evidence type="ECO:0000256" key="6">
    <source>
        <dbReference type="ARBA" id="ARBA00022840"/>
    </source>
</evidence>
<feature type="active site" evidence="11">
    <location>
        <position position="507"/>
    </location>
</feature>
<dbReference type="SUPFAM" id="SSF52317">
    <property type="entry name" value="Class I glutamine amidotransferase-like"/>
    <property type="match status" value="1"/>
</dbReference>
<comment type="caution">
    <text evidence="11">Lacks conserved residue(s) required for the propagation of feature annotation.</text>
</comment>
<evidence type="ECO:0000256" key="3">
    <source>
        <dbReference type="ARBA" id="ARBA00022598"/>
    </source>
</evidence>
<dbReference type="EC" id="6.3.4.2" evidence="11"/>
<evidence type="ECO:0000256" key="8">
    <source>
        <dbReference type="ARBA" id="ARBA00022962"/>
    </source>
</evidence>
<feature type="active site" evidence="11">
    <location>
        <position position="509"/>
    </location>
</feature>
<evidence type="ECO:0000313" key="15">
    <source>
        <dbReference type="Proteomes" id="UP000199428"/>
    </source>
</evidence>
<comment type="miscellaneous">
    <text evidence="11">CTPSs have evolved a hybrid strategy for distinguishing between UTP and CTP. The overlapping regions of the product feedback inhibitory and substrate sites recognize a common feature in both compounds, the triphosphate moiety. To differentiate isosteric substrate and product pyrimidine rings, an additional pocket far from the expected kinase/ligase catalytic site, specifically recognizes the cytosine and ribose portions of the product inhibitor.</text>
</comment>
<evidence type="ECO:0000256" key="5">
    <source>
        <dbReference type="ARBA" id="ARBA00022741"/>
    </source>
</evidence>
<feature type="binding site" evidence="11">
    <location>
        <begin position="14"/>
        <end position="19"/>
    </location>
    <ligand>
        <name>ATP</name>
        <dbReference type="ChEBI" id="CHEBI:30616"/>
    </ligand>
</feature>
<evidence type="ECO:0000256" key="10">
    <source>
        <dbReference type="ARBA" id="ARBA00047781"/>
    </source>
</evidence>
<feature type="binding site" evidence="11">
    <location>
        <position position="224"/>
    </location>
    <ligand>
        <name>CTP</name>
        <dbReference type="ChEBI" id="CHEBI:37563"/>
        <note>allosteric inhibitor</note>
    </ligand>
</feature>
<dbReference type="InterPro" id="IPR029062">
    <property type="entry name" value="Class_I_gatase-like"/>
</dbReference>
<dbReference type="InterPro" id="IPR027417">
    <property type="entry name" value="P-loop_NTPase"/>
</dbReference>
<feature type="binding site" evidence="11">
    <location>
        <position position="71"/>
    </location>
    <ligand>
        <name>Mg(2+)</name>
        <dbReference type="ChEBI" id="CHEBI:18420"/>
    </ligand>
</feature>
<dbReference type="HAMAP" id="MF_01227">
    <property type="entry name" value="PyrG"/>
    <property type="match status" value="1"/>
</dbReference>
<dbReference type="GO" id="GO:0003883">
    <property type="term" value="F:CTP synthase activity"/>
    <property type="evidence" value="ECO:0007669"/>
    <property type="project" value="UniProtKB-UniRule"/>
</dbReference>
<feature type="binding site" evidence="11">
    <location>
        <begin position="148"/>
        <end position="150"/>
    </location>
    <ligand>
        <name>CTP</name>
        <dbReference type="ChEBI" id="CHEBI:37563"/>
        <note>allosteric inhibitor</note>
    </ligand>
</feature>
<dbReference type="Gene3D" id="3.40.50.300">
    <property type="entry name" value="P-loop containing nucleotide triphosphate hydrolases"/>
    <property type="match status" value="1"/>
</dbReference>
<comment type="pathway">
    <text evidence="1 11">Pyrimidine metabolism; CTP biosynthesis via de novo pathway; CTP from UDP: step 2/2.</text>
</comment>
<evidence type="ECO:0000259" key="12">
    <source>
        <dbReference type="Pfam" id="PF00117"/>
    </source>
</evidence>
<feature type="binding site" evidence="11">
    <location>
        <position position="224"/>
    </location>
    <ligand>
        <name>UTP</name>
        <dbReference type="ChEBI" id="CHEBI:46398"/>
    </ligand>
</feature>
<dbReference type="InterPro" id="IPR017926">
    <property type="entry name" value="GATASE"/>
</dbReference>
<dbReference type="FunFam" id="3.40.50.300:FF:000009">
    <property type="entry name" value="CTP synthase"/>
    <property type="match status" value="1"/>
</dbReference>
<feature type="binding site" evidence="11">
    <location>
        <position position="71"/>
    </location>
    <ligand>
        <name>ATP</name>
        <dbReference type="ChEBI" id="CHEBI:30616"/>
    </ligand>
</feature>
<dbReference type="Proteomes" id="UP000199428">
    <property type="component" value="Unassembled WGS sequence"/>
</dbReference>
<dbReference type="SUPFAM" id="SSF52540">
    <property type="entry name" value="P-loop containing nucleoside triphosphate hydrolases"/>
    <property type="match status" value="1"/>
</dbReference>
<proteinExistence type="inferred from homology"/>
<keyword evidence="4 11" id="KW-0479">Metal-binding</keyword>
<evidence type="ECO:0000256" key="9">
    <source>
        <dbReference type="ARBA" id="ARBA00022975"/>
    </source>
</evidence>
<sequence>MTKHVFVTGGVVSGLGKGITAASLGRLLKMRGYKVASQKLDPYMNVDPGTMSPYQHGEVFVTDDGAETDLDLGHYERFIDESLNKYSNLTSGRVYWNVLNRERKGEYLGQTVQVIPHITEEIKRFIYMGAETSDCDVLITEIGGTTGDIESQPFLEAIRQVSLEKGRENCLFIHVTLVPWLSGSEEHKSKPTQHSVKELQSLGIAPNIIVCRVDHPLEQSIKDKISLFCNVKKDCVIENDTLDCLYEAPLMMHKYGLDDVVCRELGLENREPKIQEWEDMVKTIKGLKKTTKIAIVGKYVALHDAYLSVREALYHGGYANNAHVEVEWVDSEEITKKNVKEKLGMCDGILVPGGFGDRGIEGKIIACQFARENDIPYLGICLGMQVAAIEFARNVCGLEDANSREFNSTGKNCVIDLMEEQMAVLRKGGTMRLGAYPCAVRPDTKLHEAYGEDNISERHRHRFEFNNSYRDVMTSKGLTISGTSPNDEVVEAVEVSTNKFHVGVQFHPEFKSRPNKPHPLFAAFVKASIK</sequence>
<dbReference type="RefSeq" id="WP_028247804.1">
    <property type="nucleotide sequence ID" value="NZ_FMWK01000011.1"/>
</dbReference>
<keyword evidence="5 11" id="KW-0547">Nucleotide-binding</keyword>
<dbReference type="FunFam" id="3.40.50.880:FF:000002">
    <property type="entry name" value="CTP synthase"/>
    <property type="match status" value="1"/>
</dbReference>
<evidence type="ECO:0000256" key="4">
    <source>
        <dbReference type="ARBA" id="ARBA00022723"/>
    </source>
</evidence>
<dbReference type="Gene3D" id="3.40.50.880">
    <property type="match status" value="1"/>
</dbReference>
<accession>A0A1G5S1H0</accession>
<evidence type="ECO:0000259" key="13">
    <source>
        <dbReference type="Pfam" id="PF06418"/>
    </source>
</evidence>
<dbReference type="NCBIfam" id="NF003792">
    <property type="entry name" value="PRK05380.1"/>
    <property type="match status" value="1"/>
</dbReference>
<dbReference type="NCBIfam" id="TIGR00337">
    <property type="entry name" value="PyrG"/>
    <property type="match status" value="1"/>
</dbReference>
<comment type="catalytic activity">
    <reaction evidence="10 11">
        <text>UTP + L-glutamine + ATP + H2O = CTP + L-glutamate + ADP + phosphate + 2 H(+)</text>
        <dbReference type="Rhea" id="RHEA:26426"/>
        <dbReference type="ChEBI" id="CHEBI:15377"/>
        <dbReference type="ChEBI" id="CHEBI:15378"/>
        <dbReference type="ChEBI" id="CHEBI:29985"/>
        <dbReference type="ChEBI" id="CHEBI:30616"/>
        <dbReference type="ChEBI" id="CHEBI:37563"/>
        <dbReference type="ChEBI" id="CHEBI:43474"/>
        <dbReference type="ChEBI" id="CHEBI:46398"/>
        <dbReference type="ChEBI" id="CHEBI:58359"/>
        <dbReference type="ChEBI" id="CHEBI:456216"/>
        <dbReference type="EC" id="6.3.4.2"/>
    </reaction>
</comment>
<feature type="binding site" evidence="11">
    <location>
        <position position="13"/>
    </location>
    <ligand>
        <name>UTP</name>
        <dbReference type="ChEBI" id="CHEBI:46398"/>
    </ligand>
</feature>
<keyword evidence="7 11" id="KW-0460">Magnesium</keyword>
<dbReference type="Pfam" id="PF00117">
    <property type="entry name" value="GATase"/>
    <property type="match status" value="1"/>
</dbReference>
<dbReference type="InterPro" id="IPR004468">
    <property type="entry name" value="CTP_synthase"/>
</dbReference>
<dbReference type="InterPro" id="IPR017456">
    <property type="entry name" value="CTP_synthase_N"/>
</dbReference>
<feature type="binding site" evidence="11">
    <location>
        <position position="54"/>
    </location>
    <ligand>
        <name>L-glutamine</name>
        <dbReference type="ChEBI" id="CHEBI:58359"/>
    </ligand>
</feature>
<comment type="catalytic activity">
    <reaction evidence="11">
        <text>L-glutamine + H2O = L-glutamate + NH4(+)</text>
        <dbReference type="Rhea" id="RHEA:15889"/>
        <dbReference type="ChEBI" id="CHEBI:15377"/>
        <dbReference type="ChEBI" id="CHEBI:28938"/>
        <dbReference type="ChEBI" id="CHEBI:29985"/>
        <dbReference type="ChEBI" id="CHEBI:58359"/>
    </reaction>
</comment>
<comment type="function">
    <text evidence="11">Catalyzes the ATP-dependent amination of UTP to CTP with either L-glutamine or ammonia as the source of nitrogen. Regulates intracellular CTP levels through interactions with the four ribonucleotide triphosphates.</text>
</comment>
<comment type="catalytic activity">
    <reaction evidence="11">
        <text>UTP + NH4(+) + ATP = CTP + ADP + phosphate + 2 H(+)</text>
        <dbReference type="Rhea" id="RHEA:16597"/>
        <dbReference type="ChEBI" id="CHEBI:15378"/>
        <dbReference type="ChEBI" id="CHEBI:28938"/>
        <dbReference type="ChEBI" id="CHEBI:30616"/>
        <dbReference type="ChEBI" id="CHEBI:37563"/>
        <dbReference type="ChEBI" id="CHEBI:43474"/>
        <dbReference type="ChEBI" id="CHEBI:46398"/>
        <dbReference type="ChEBI" id="CHEBI:456216"/>
    </reaction>
</comment>
<dbReference type="GO" id="GO:0042802">
    <property type="term" value="F:identical protein binding"/>
    <property type="evidence" value="ECO:0007669"/>
    <property type="project" value="TreeGrafter"/>
</dbReference>
<dbReference type="GO" id="GO:0005524">
    <property type="term" value="F:ATP binding"/>
    <property type="evidence" value="ECO:0007669"/>
    <property type="project" value="UniProtKB-KW"/>
</dbReference>
<gene>
    <name evidence="11" type="primary">pyrG</name>
    <name evidence="14" type="ORF">SAMN02910350_02068</name>
</gene>
<keyword evidence="9 11" id="KW-0665">Pyrimidine biosynthesis</keyword>
<protein>
    <recommendedName>
        <fullName evidence="11">CTP synthase</fullName>
        <ecNumber evidence="11">6.3.4.2</ecNumber>
    </recommendedName>
    <alternativeName>
        <fullName evidence="11">Cytidine 5'-triphosphate synthase</fullName>
    </alternativeName>
    <alternativeName>
        <fullName evidence="11">Cytidine triphosphate synthetase</fullName>
        <shortName evidence="11">CTP synthetase</shortName>
        <shortName evidence="11">CTPS</shortName>
    </alternativeName>
    <alternativeName>
        <fullName evidence="11">UTP--ammonia ligase</fullName>
    </alternativeName>
</protein>
<comment type="subunit">
    <text evidence="11">Homotetramer.</text>
</comment>
<evidence type="ECO:0000256" key="11">
    <source>
        <dbReference type="HAMAP-Rule" id="MF_01227"/>
    </source>
</evidence>
<comment type="similarity">
    <text evidence="2 11">Belongs to the CTP synthase family.</text>
</comment>
<reference evidence="14 15" key="1">
    <citation type="submission" date="2016-10" db="EMBL/GenBank/DDBJ databases">
        <authorList>
            <person name="de Groot N.N."/>
        </authorList>
    </citation>
    <scope>NUCLEOTIDE SEQUENCE [LARGE SCALE GENOMIC DNA]</scope>
    <source>
        <strain evidence="14 15">DSM 10317</strain>
    </source>
</reference>
<feature type="region of interest" description="Amidoligase domain" evidence="11">
    <location>
        <begin position="1"/>
        <end position="267"/>
    </location>
</feature>
<feature type="binding site" evidence="11">
    <location>
        <position position="141"/>
    </location>
    <ligand>
        <name>Mg(2+)</name>
        <dbReference type="ChEBI" id="CHEBI:18420"/>
    </ligand>
</feature>
<dbReference type="GO" id="GO:0097268">
    <property type="term" value="C:cytoophidium"/>
    <property type="evidence" value="ECO:0007669"/>
    <property type="project" value="UniProtKB-ARBA"/>
</dbReference>
<organism evidence="14 15">
    <name type="scientific">Pseudobutyrivibrio xylanivorans</name>
    <dbReference type="NCBI Taxonomy" id="185007"/>
    <lineage>
        <taxon>Bacteria</taxon>
        <taxon>Bacillati</taxon>
        <taxon>Bacillota</taxon>
        <taxon>Clostridia</taxon>
        <taxon>Lachnospirales</taxon>
        <taxon>Lachnospiraceae</taxon>
        <taxon>Pseudobutyrivibrio</taxon>
    </lineage>
</organism>
<feature type="binding site" evidence="11">
    <location>
        <begin position="382"/>
        <end position="385"/>
    </location>
    <ligand>
        <name>L-glutamine</name>
        <dbReference type="ChEBI" id="CHEBI:58359"/>
    </ligand>
</feature>
<dbReference type="PANTHER" id="PTHR11550">
    <property type="entry name" value="CTP SYNTHASE"/>
    <property type="match status" value="1"/>
</dbReference>
<dbReference type="GO" id="GO:0046872">
    <property type="term" value="F:metal ion binding"/>
    <property type="evidence" value="ECO:0007669"/>
    <property type="project" value="UniProtKB-KW"/>
</dbReference>